<reference evidence="3" key="1">
    <citation type="journal article" date="2014" name="Int. J. Syst. Evol. Microbiol.">
        <title>Complete genome sequence of Corynebacterium casei LMG S-19264T (=DSM 44701T), isolated from a smear-ripened cheese.</title>
        <authorList>
            <consortium name="US DOE Joint Genome Institute (JGI-PGF)"/>
            <person name="Walter F."/>
            <person name="Albersmeier A."/>
            <person name="Kalinowski J."/>
            <person name="Ruckert C."/>
        </authorList>
    </citation>
    <scope>NUCLEOTIDE SEQUENCE</scope>
    <source>
        <strain evidence="3">CCM 7684</strain>
    </source>
</reference>
<evidence type="ECO:0000256" key="1">
    <source>
        <dbReference type="ARBA" id="ARBA00022723"/>
    </source>
</evidence>
<dbReference type="InterPro" id="IPR012334">
    <property type="entry name" value="Pectin_lyas_fold"/>
</dbReference>
<name>A0A8J3E118_9RHOB</name>
<protein>
    <submittedName>
        <fullName evidence="3">Uncharacterized protein</fullName>
    </submittedName>
</protein>
<dbReference type="PANTHER" id="PTHR42970:SF1">
    <property type="entry name" value="PECTATE LYASE C-RELATED"/>
    <property type="match status" value="1"/>
</dbReference>
<keyword evidence="2" id="KW-0325">Glycoprotein</keyword>
<dbReference type="InterPro" id="IPR052063">
    <property type="entry name" value="Polysaccharide_Lyase_1"/>
</dbReference>
<keyword evidence="4" id="KW-1185">Reference proteome</keyword>
<dbReference type="Proteomes" id="UP000602745">
    <property type="component" value="Unassembled WGS sequence"/>
</dbReference>
<comment type="caution">
    <text evidence="3">The sequence shown here is derived from an EMBL/GenBank/DDBJ whole genome shotgun (WGS) entry which is preliminary data.</text>
</comment>
<reference evidence="3" key="2">
    <citation type="submission" date="2020-09" db="EMBL/GenBank/DDBJ databases">
        <authorList>
            <person name="Sun Q."/>
            <person name="Sedlacek I."/>
        </authorList>
    </citation>
    <scope>NUCLEOTIDE SEQUENCE</scope>
    <source>
        <strain evidence="3">CCM 7684</strain>
    </source>
</reference>
<keyword evidence="1" id="KW-0479">Metal-binding</keyword>
<dbReference type="EMBL" id="BMCP01000013">
    <property type="protein sequence ID" value="GGE55664.1"/>
    <property type="molecule type" value="Genomic_DNA"/>
</dbReference>
<evidence type="ECO:0000313" key="4">
    <source>
        <dbReference type="Proteomes" id="UP000602745"/>
    </source>
</evidence>
<evidence type="ECO:0000313" key="3">
    <source>
        <dbReference type="EMBL" id="GGE55664.1"/>
    </source>
</evidence>
<dbReference type="InterPro" id="IPR011050">
    <property type="entry name" value="Pectin_lyase_fold/virulence"/>
</dbReference>
<gene>
    <name evidence="3" type="ORF">GCM10007276_35910</name>
</gene>
<dbReference type="GO" id="GO:0046872">
    <property type="term" value="F:metal ion binding"/>
    <property type="evidence" value="ECO:0007669"/>
    <property type="project" value="UniProtKB-KW"/>
</dbReference>
<dbReference type="RefSeq" id="WP_188411294.1">
    <property type="nucleotide sequence ID" value="NZ_BMCP01000013.1"/>
</dbReference>
<organism evidence="3 4">
    <name type="scientific">Agaricicola taiwanensis</name>
    <dbReference type="NCBI Taxonomy" id="591372"/>
    <lineage>
        <taxon>Bacteria</taxon>
        <taxon>Pseudomonadati</taxon>
        <taxon>Pseudomonadota</taxon>
        <taxon>Alphaproteobacteria</taxon>
        <taxon>Rhodobacterales</taxon>
        <taxon>Paracoccaceae</taxon>
        <taxon>Agaricicola</taxon>
    </lineage>
</organism>
<proteinExistence type="predicted"/>
<dbReference type="Gene3D" id="2.160.20.10">
    <property type="entry name" value="Single-stranded right-handed beta-helix, Pectin lyase-like"/>
    <property type="match status" value="1"/>
</dbReference>
<accession>A0A8J3E118</accession>
<evidence type="ECO:0000256" key="2">
    <source>
        <dbReference type="ARBA" id="ARBA00023180"/>
    </source>
</evidence>
<dbReference type="AlphaFoldDB" id="A0A8J3E118"/>
<dbReference type="SUPFAM" id="SSF51126">
    <property type="entry name" value="Pectin lyase-like"/>
    <property type="match status" value="1"/>
</dbReference>
<sequence length="754" mass="81234">MTFSASSSFSGRNARFGLNTFGGRTVDEPWYGDDARALVIDFTRGRVWDGAAGEELTLADVLENSRAGASWLPDAAGNDVEIAPDGLPVTNLGLQVYEARTNLFANPDAPQSQDVTLTTGAHQLWIRGTGSVTLGSYGTATADTPLAFTAVSGDLNPTATVTGDMSFVQIEKGSIPTPAIHGTVRALDAVRPIGPLLAAFRQNECTAYVEWVERDPRPNTNRRFWRAQKTGGSGTTSHVSTVLVNGQGNVNASHTSSGVNGSVTSTAPDTPGAVGRAYAVFKAGDFGLAAQRKEYVQYNNQPPTCTLDEIDDWMLGRRNDNTNDCLNMPWRKLVIYPRALESYEMVDPDMTPVEPVPFVDYPAIETTGGDTAPVQYYDGVDKAKIGHILETSAGPRRIVVADGVDVVEAPYYSRDISSGGLTFQGNSDWFYPEGGGLMLNLSGSASQPTDFIIRNLQLGCGLSETGRHYGDRDCLSVHRVKRVVVMNCNFAYSLDELASVYPNAVGMAEEILFYRCIFGPALRDPRDGNGEKYNPQAPHNYGLLVHNAVNVAVLECLFVCNEARNPHVSALSKGVLSQNNLIYNWNGTGMQAVEPTSTLARRGATMAFRNNLMKPGPDTHAGALSRAQEIIRMDKGSAVFFSGNHITDGADFAQDRRLAWNEVALRNGGTRNSLVEEIPFGTPYAPLPVETADDRAALWSHVLDHVGVREMTPDGVATPGYAAASAFTKAVIDGVTDGTLEVVDYPEDFVPLPS</sequence>
<dbReference type="PANTHER" id="PTHR42970">
    <property type="entry name" value="PECTATE LYASE C-RELATED"/>
    <property type="match status" value="1"/>
</dbReference>